<keyword evidence="7 10" id="KW-0472">Membrane</keyword>
<dbReference type="SUPFAM" id="SSF54631">
    <property type="entry name" value="CBS-domain pair"/>
    <property type="match status" value="1"/>
</dbReference>
<feature type="transmembrane region" description="Helical" evidence="10">
    <location>
        <begin position="930"/>
        <end position="947"/>
    </location>
</feature>
<dbReference type="InterPro" id="IPR050970">
    <property type="entry name" value="Cl_channel_volt-gated"/>
</dbReference>
<evidence type="ECO:0000313" key="11">
    <source>
        <dbReference type="EMBL" id="EDQ89245.1"/>
    </source>
</evidence>
<keyword evidence="12" id="KW-1185">Reference proteome</keyword>
<feature type="region of interest" description="Disordered" evidence="9">
    <location>
        <begin position="384"/>
        <end position="473"/>
    </location>
</feature>
<evidence type="ECO:0008006" key="13">
    <source>
        <dbReference type="Google" id="ProtNLM"/>
    </source>
</evidence>
<feature type="compositionally biased region" description="Basic and acidic residues" evidence="9">
    <location>
        <begin position="395"/>
        <end position="411"/>
    </location>
</feature>
<feature type="compositionally biased region" description="Polar residues" evidence="9">
    <location>
        <begin position="1"/>
        <end position="11"/>
    </location>
</feature>
<dbReference type="SUPFAM" id="SSF81340">
    <property type="entry name" value="Clc chloride channel"/>
    <property type="match status" value="1"/>
</dbReference>
<feature type="transmembrane region" description="Helical" evidence="10">
    <location>
        <begin position="705"/>
        <end position="723"/>
    </location>
</feature>
<proteinExistence type="predicted"/>
<feature type="compositionally biased region" description="Basic residues" evidence="9">
    <location>
        <begin position="131"/>
        <end position="141"/>
    </location>
</feature>
<dbReference type="GO" id="GO:0006821">
    <property type="term" value="P:chloride transport"/>
    <property type="evidence" value="ECO:0000318"/>
    <property type="project" value="GO_Central"/>
</dbReference>
<feature type="transmembrane region" description="Helical" evidence="10">
    <location>
        <begin position="998"/>
        <end position="1015"/>
    </location>
</feature>
<dbReference type="Pfam" id="PF00654">
    <property type="entry name" value="Voltage_CLC"/>
    <property type="match status" value="1"/>
</dbReference>
<feature type="compositionally biased region" description="Basic and acidic residues" evidence="9">
    <location>
        <begin position="1521"/>
        <end position="1534"/>
    </location>
</feature>
<feature type="compositionally biased region" description="Basic residues" evidence="9">
    <location>
        <begin position="168"/>
        <end position="191"/>
    </location>
</feature>
<feature type="compositionally biased region" description="Basic and acidic residues" evidence="9">
    <location>
        <begin position="430"/>
        <end position="446"/>
    </location>
</feature>
<feature type="compositionally biased region" description="Low complexity" evidence="9">
    <location>
        <begin position="142"/>
        <end position="153"/>
    </location>
</feature>
<feature type="compositionally biased region" description="Low complexity" evidence="9">
    <location>
        <begin position="1428"/>
        <end position="1452"/>
    </location>
</feature>
<feature type="compositionally biased region" description="Polar residues" evidence="9">
    <location>
        <begin position="19"/>
        <end position="33"/>
    </location>
</feature>
<evidence type="ECO:0000256" key="1">
    <source>
        <dbReference type="ARBA" id="ARBA00004141"/>
    </source>
</evidence>
<feature type="region of interest" description="Disordered" evidence="9">
    <location>
        <begin position="1"/>
        <end position="261"/>
    </location>
</feature>
<feature type="transmembrane region" description="Helical" evidence="10">
    <location>
        <begin position="631"/>
        <end position="656"/>
    </location>
</feature>
<feature type="region of interest" description="Disordered" evidence="9">
    <location>
        <begin position="1134"/>
        <end position="1153"/>
    </location>
</feature>
<feature type="compositionally biased region" description="Acidic residues" evidence="9">
    <location>
        <begin position="1504"/>
        <end position="1514"/>
    </location>
</feature>
<feature type="compositionally biased region" description="Low complexity" evidence="9">
    <location>
        <begin position="242"/>
        <end position="261"/>
    </location>
</feature>
<dbReference type="InterPro" id="IPR046342">
    <property type="entry name" value="CBS_dom_sf"/>
</dbReference>
<feature type="transmembrane region" description="Helical" evidence="10">
    <location>
        <begin position="852"/>
        <end position="872"/>
    </location>
</feature>
<sequence length="1545" mass="166711">MESSTKGSNQAEPPLPSPDNVTSEASFPPTSLNDIDEAEGVSVQTTQPSAPPPQPAPLQARRDLHRPPSLAAFEAGPEAEAEAEAGAQAVSDSEPDSPLHLRSSSVHSAERQLHRRHHSHNSLKNAESSARHRRESGRHSSRASSRGPSRNASLTDFSTVHHGPPHASHSHHYHSHPHPHHVHNPGHRHHVTPSSHTVKGRFQIKRTDERTDPTPPEDHESHSQEVQGDKVDNPTAAPHPTSPSLQTSPASASASASASALPEVDPALMASAESLAVPVTPPCSPIVVQESEDASANEEAPRRSRFRILNTHVSESNERLNRGSNLESDPDSDAASDAPTSDANDDDNGLTLRYLQQRRPTVHNSAPEEESEALSEHAQNLINLFAPPSSGDDMSVAHDNEELTSHTDQASDARVVADASQSVNHSRKTVRFDAERNQTEGNHEGHISVPRPSSKSTTATRSPSQRRRINQGLDEVCLSSLPDATRRADLHSDASARASITQDLHRVTKRNATSHPDRLSSSRRRNLETILHNRVHRRHVKSDQHHTAGYQSEAHLPFNPDLGLGRSPPGMSDLEQELTRSKFRLGTISFLLILGALAAIIDYVIELVGSHLVNLRGRIATSTQLSYSAQFGYWMLSTVGLAVAATMVTFYVSPAARGSGIPQLRVFLSGAKMQGEFTVRTLIAKSIGLTLGLGSGLFVGKEGPFVHIAAIIALLMVTYIPAFDDLRDNLPIVHQLCSSAAAVGVSSSVRAPVGGLLFSVESTSVSYQVENFWKGFFASAAGAVFVYLVTGDHFHYIGTELKLNGFDRAELVAFTIIGIGGALLGALFVHIQSVFLRMRKSPRFQFLTIKKPIFIDTIALLVAVLTGVLTFVTGDYLQNPLRDTLEDLVTNQTLGSSPNGQDYGNIYSTEVTLLVIGLVIYCLSVMSTTLFLPVGLFLPCLVAGAAWGRCVGELMAVWFPGLHVTPAGYAIVGAAAMGAGVTRTVSTAIIVSESVGSVAYIVPVVLVVLLAIAIGDRLSPSSYDSMLIHGKWDYLPTIKTDAAYHLTADEVMIPFNQLRFDHPETGKPVILPVLPRICTLGQINEILQTPYEDFEELVIIVDTLDNMLLLGTIARHQLSRGTIRYQERQRIDFQNQIEADSAPRPGDPSTTSTMDSAIEVQLKAHARRNKTVTGSDLSNHSTIGRSRENTLSRSMGTLTKTALRRRLNESPAATLTRNLGTKRGLASAKTVRNYRELQMAYFANPDHGRQFLRQLELCRLDLLSLDIFEINPAPFQCIGHHPVSEVLNTLYGLHAQYACVTEFGKLIGIITKSCIVRAVRDLSRRKPAQDNPPPVEPEQSETADAAVGTEQHGQQVFVDGDGLSVGPDILPDADPRASVAAPSGKRPSALSTKTIGSVNNNSTVSPLMSLFDPPTPAAVDDSSKQPHAESFSTSQSADSSAVARPSAVVASARKAKDEPELEAISEAVTDSSNSARHSTQVEQVQKRASEGQTSDASVFVFNLDDGDMLNEETSDGANPSARDRGTGAEDDAHSRSPLSAVVSMV</sequence>
<evidence type="ECO:0000256" key="6">
    <source>
        <dbReference type="ARBA" id="ARBA00023065"/>
    </source>
</evidence>
<evidence type="ECO:0000256" key="7">
    <source>
        <dbReference type="ARBA" id="ARBA00023136"/>
    </source>
</evidence>
<evidence type="ECO:0000256" key="4">
    <source>
        <dbReference type="ARBA" id="ARBA00022737"/>
    </source>
</evidence>
<keyword evidence="2" id="KW-0813">Transport</keyword>
<feature type="transmembrane region" description="Helical" evidence="10">
    <location>
        <begin position="585"/>
        <end position="605"/>
    </location>
</feature>
<feature type="transmembrane region" description="Helical" evidence="10">
    <location>
        <begin position="811"/>
        <end position="831"/>
    </location>
</feature>
<dbReference type="RefSeq" id="XP_001745821.1">
    <property type="nucleotide sequence ID" value="XM_001745769.1"/>
</dbReference>
<keyword evidence="8" id="KW-0868">Chloride</keyword>
<keyword evidence="3 10" id="KW-0812">Transmembrane</keyword>
<dbReference type="InterPro" id="IPR001807">
    <property type="entry name" value="ClC"/>
</dbReference>
<gene>
    <name evidence="11" type="ORF">MONBRDRAFT_32448</name>
</gene>
<feature type="compositionally biased region" description="Polar residues" evidence="9">
    <location>
        <begin position="451"/>
        <end position="463"/>
    </location>
</feature>
<dbReference type="InParanoid" id="A9UZK1"/>
<feature type="transmembrane region" description="Helical" evidence="10">
    <location>
        <begin position="967"/>
        <end position="991"/>
    </location>
</feature>
<feature type="transmembrane region" description="Helical" evidence="10">
    <location>
        <begin position="906"/>
        <end position="923"/>
    </location>
</feature>
<evidence type="ECO:0000256" key="2">
    <source>
        <dbReference type="ARBA" id="ARBA00022448"/>
    </source>
</evidence>
<keyword evidence="4" id="KW-0677">Repeat</keyword>
<feature type="transmembrane region" description="Helical" evidence="10">
    <location>
        <begin position="772"/>
        <end position="791"/>
    </location>
</feature>
<evidence type="ECO:0000256" key="5">
    <source>
        <dbReference type="ARBA" id="ARBA00022989"/>
    </source>
</evidence>
<feature type="transmembrane region" description="Helical" evidence="10">
    <location>
        <begin position="677"/>
        <end position="699"/>
    </location>
</feature>
<protein>
    <recommendedName>
        <fullName evidence="13">Chloride channel protein</fullName>
    </recommendedName>
</protein>
<accession>A9UZK1</accession>
<evidence type="ECO:0000256" key="8">
    <source>
        <dbReference type="ARBA" id="ARBA00023214"/>
    </source>
</evidence>
<name>A9UZK1_MONBE</name>
<dbReference type="EMBL" id="CH991551">
    <property type="protein sequence ID" value="EDQ89245.1"/>
    <property type="molecule type" value="Genomic_DNA"/>
</dbReference>
<feature type="region of interest" description="Disordered" evidence="9">
    <location>
        <begin position="1324"/>
        <end position="1545"/>
    </location>
</feature>
<feature type="compositionally biased region" description="Basic and acidic residues" evidence="9">
    <location>
        <begin position="205"/>
        <end position="232"/>
    </location>
</feature>
<feature type="compositionally biased region" description="Polar residues" evidence="9">
    <location>
        <begin position="1389"/>
        <end position="1406"/>
    </location>
</feature>
<evidence type="ECO:0000256" key="10">
    <source>
        <dbReference type="SAM" id="Phobius"/>
    </source>
</evidence>
<dbReference type="Gene3D" id="1.10.3080.10">
    <property type="entry name" value="Clc chloride channel"/>
    <property type="match status" value="1"/>
</dbReference>
<dbReference type="KEGG" id="mbr:MONBRDRAFT_32448"/>
<keyword evidence="6" id="KW-0406">Ion transport</keyword>
<dbReference type="PANTHER" id="PTHR45720:SF10">
    <property type="entry name" value="CHLORIDE CHANNEL PROTEIN 2"/>
    <property type="match status" value="1"/>
</dbReference>
<reference evidence="11 12" key="1">
    <citation type="journal article" date="2008" name="Nature">
        <title>The genome of the choanoflagellate Monosiga brevicollis and the origin of metazoans.</title>
        <authorList>
            <consortium name="JGI Sequencing"/>
            <person name="King N."/>
            <person name="Westbrook M.J."/>
            <person name="Young S.L."/>
            <person name="Kuo A."/>
            <person name="Abedin M."/>
            <person name="Chapman J."/>
            <person name="Fairclough S."/>
            <person name="Hellsten U."/>
            <person name="Isogai Y."/>
            <person name="Letunic I."/>
            <person name="Marr M."/>
            <person name="Pincus D."/>
            <person name="Putnam N."/>
            <person name="Rokas A."/>
            <person name="Wright K.J."/>
            <person name="Zuzow R."/>
            <person name="Dirks W."/>
            <person name="Good M."/>
            <person name="Goodstein D."/>
            <person name="Lemons D."/>
            <person name="Li W."/>
            <person name="Lyons J.B."/>
            <person name="Morris A."/>
            <person name="Nichols S."/>
            <person name="Richter D.J."/>
            <person name="Salamov A."/>
            <person name="Bork P."/>
            <person name="Lim W.A."/>
            <person name="Manning G."/>
            <person name="Miller W.T."/>
            <person name="McGinnis W."/>
            <person name="Shapiro H."/>
            <person name="Tjian R."/>
            <person name="Grigoriev I.V."/>
            <person name="Rokhsar D."/>
        </authorList>
    </citation>
    <scope>NUCLEOTIDE SEQUENCE [LARGE SCALE GENOMIC DNA]</scope>
    <source>
        <strain evidence="12">MX1 / ATCC 50154</strain>
    </source>
</reference>
<feature type="region of interest" description="Disordered" evidence="9">
    <location>
        <begin position="492"/>
        <end position="522"/>
    </location>
</feature>
<comment type="subcellular location">
    <subcellularLocation>
        <location evidence="1">Membrane</location>
        <topology evidence="1">Multi-pass membrane protein</topology>
    </subcellularLocation>
</comment>
<feature type="compositionally biased region" description="Polar residues" evidence="9">
    <location>
        <begin position="1468"/>
        <end position="1483"/>
    </location>
</feature>
<dbReference type="GO" id="GO:0005247">
    <property type="term" value="F:voltage-gated chloride channel activity"/>
    <property type="evidence" value="ECO:0000318"/>
    <property type="project" value="GO_Central"/>
</dbReference>
<dbReference type="PANTHER" id="PTHR45720">
    <property type="entry name" value="CHLORIDE CHANNEL PROTEIN 2"/>
    <property type="match status" value="1"/>
</dbReference>
<evidence type="ECO:0000256" key="3">
    <source>
        <dbReference type="ARBA" id="ARBA00022692"/>
    </source>
</evidence>
<dbReference type="eggNOG" id="KOG0476">
    <property type="taxonomic scope" value="Eukaryota"/>
</dbReference>
<evidence type="ECO:0000313" key="12">
    <source>
        <dbReference type="Proteomes" id="UP000001357"/>
    </source>
</evidence>
<keyword evidence="5 10" id="KW-1133">Transmembrane helix</keyword>
<organism evidence="11 12">
    <name type="scientific">Monosiga brevicollis</name>
    <name type="common">Choanoflagellate</name>
    <dbReference type="NCBI Taxonomy" id="81824"/>
    <lineage>
        <taxon>Eukaryota</taxon>
        <taxon>Choanoflagellata</taxon>
        <taxon>Craspedida</taxon>
        <taxon>Salpingoecidae</taxon>
        <taxon>Monosiga</taxon>
    </lineage>
</organism>
<dbReference type="GO" id="GO:0005886">
    <property type="term" value="C:plasma membrane"/>
    <property type="evidence" value="ECO:0000318"/>
    <property type="project" value="GO_Central"/>
</dbReference>
<evidence type="ECO:0000256" key="9">
    <source>
        <dbReference type="SAM" id="MobiDB-lite"/>
    </source>
</evidence>
<feature type="region of interest" description="Disordered" evidence="9">
    <location>
        <begin position="290"/>
        <end position="348"/>
    </location>
</feature>
<dbReference type="Proteomes" id="UP000001357">
    <property type="component" value="Unassembled WGS sequence"/>
</dbReference>
<dbReference type="GeneID" id="5891197"/>
<dbReference type="PRINTS" id="PR00762">
    <property type="entry name" value="CLCHANNEL"/>
</dbReference>
<dbReference type="InterPro" id="IPR014743">
    <property type="entry name" value="Cl-channel_core"/>
</dbReference>